<dbReference type="InterPro" id="IPR010044">
    <property type="entry name" value="MTAP"/>
</dbReference>
<keyword evidence="2 4" id="KW-0808">Transferase</keyword>
<feature type="binding site" evidence="4">
    <location>
        <begin position="60"/>
        <end position="61"/>
    </location>
    <ligand>
        <name>phosphate</name>
        <dbReference type="ChEBI" id="CHEBI:43474"/>
    </ligand>
</feature>
<comment type="catalytic activity">
    <reaction evidence="4">
        <text>S-methyl-5'-thioadenosine + phosphate = 5-(methylsulfanyl)-alpha-D-ribose 1-phosphate + adenine</text>
        <dbReference type="Rhea" id="RHEA:11852"/>
        <dbReference type="ChEBI" id="CHEBI:16708"/>
        <dbReference type="ChEBI" id="CHEBI:17509"/>
        <dbReference type="ChEBI" id="CHEBI:43474"/>
        <dbReference type="ChEBI" id="CHEBI:58533"/>
        <dbReference type="EC" id="2.4.2.28"/>
    </reaction>
</comment>
<comment type="subunit">
    <text evidence="4">Homotrimer.</text>
</comment>
<dbReference type="NCBIfam" id="TIGR01694">
    <property type="entry name" value="MTAP"/>
    <property type="match status" value="1"/>
</dbReference>
<comment type="function">
    <text evidence="4">Catalyzes the reversible phosphorylation of S-methyl-5'-thioadenosine (MTA) to adenine and 5-methylthioribose-1-phosphate. Involved in the breakdown of MTA, a major by-product of polyamine biosynthesis. Responsible for the first step in the methionine salvage pathway after MTA has been generated from S-adenosylmethionine. Has broad substrate specificity with 6-aminopurine nucleosides as preferred substrates.</text>
</comment>
<evidence type="ECO:0000256" key="1">
    <source>
        <dbReference type="ARBA" id="ARBA00022676"/>
    </source>
</evidence>
<feature type="binding site" evidence="4">
    <location>
        <position position="18"/>
    </location>
    <ligand>
        <name>phosphate</name>
        <dbReference type="ChEBI" id="CHEBI:43474"/>
    </ligand>
</feature>
<dbReference type="GeneID" id="94293427"/>
<comment type="subcellular location">
    <subcellularLocation>
        <location evidence="4">Cytoplasm</location>
    </subcellularLocation>
    <subcellularLocation>
        <location evidence="4">Nucleus</location>
    </subcellularLocation>
</comment>
<comment type="pathway">
    <text evidence="4">Amino-acid biosynthesis; L-methionine biosynthesis via salvage pathway; S-methyl-5-thio-alpha-D-ribose 1-phosphate from S-methyl-5'-thioadenosine (phosphorylase route): step 1/1.</text>
</comment>
<keyword evidence="1 4" id="KW-0328">Glycosyltransferase</keyword>
<dbReference type="InterPro" id="IPR000845">
    <property type="entry name" value="Nucleoside_phosphorylase_d"/>
</dbReference>
<dbReference type="InterPro" id="IPR018099">
    <property type="entry name" value="Purine_phosphorylase-2_CS"/>
</dbReference>
<comment type="caution">
    <text evidence="6">The sequence shown here is derived from an EMBL/GenBank/DDBJ whole genome shotgun (WGS) entry which is preliminary data.</text>
</comment>
<dbReference type="PROSITE" id="PS01240">
    <property type="entry name" value="PNP_MTAP_2"/>
    <property type="match status" value="1"/>
</dbReference>
<dbReference type="GO" id="GO:0017061">
    <property type="term" value="F:S-methyl-5-thioadenosine phosphorylase activity"/>
    <property type="evidence" value="ECO:0007669"/>
    <property type="project" value="UniProtKB-UniRule"/>
</dbReference>
<evidence type="ECO:0000259" key="5">
    <source>
        <dbReference type="Pfam" id="PF01048"/>
    </source>
</evidence>
<evidence type="ECO:0000313" key="6">
    <source>
        <dbReference type="EMBL" id="KAG5511448.1"/>
    </source>
</evidence>
<evidence type="ECO:0000313" key="7">
    <source>
        <dbReference type="Proteomes" id="UP000674318"/>
    </source>
</evidence>
<accession>A0A836LL48</accession>
<feature type="binding site" evidence="4">
    <location>
        <begin position="225"/>
        <end position="227"/>
    </location>
    <ligand>
        <name>substrate</name>
    </ligand>
</feature>
<keyword evidence="7" id="KW-1185">Reference proteome</keyword>
<comment type="caution">
    <text evidence="4">Lacks conserved residue(s) required for the propagation of feature annotation.</text>
</comment>
<keyword evidence="4" id="KW-0539">Nucleus</keyword>
<evidence type="ECO:0000256" key="4">
    <source>
        <dbReference type="HAMAP-Rule" id="MF_03155"/>
    </source>
</evidence>
<dbReference type="SUPFAM" id="SSF53167">
    <property type="entry name" value="Purine and uridine phosphorylases"/>
    <property type="match status" value="1"/>
</dbReference>
<dbReference type="HAMAP" id="MF_01963">
    <property type="entry name" value="MTAP"/>
    <property type="match status" value="1"/>
</dbReference>
<keyword evidence="4" id="KW-0963">Cytoplasm</keyword>
<dbReference type="CDD" id="cd09010">
    <property type="entry name" value="MTAP_SsMTAPII_like_MTIP"/>
    <property type="match status" value="1"/>
</dbReference>
<feature type="binding site" evidence="4">
    <location>
        <position position="201"/>
    </location>
    <ligand>
        <name>substrate</name>
    </ligand>
</feature>
<feature type="domain" description="Nucleoside phosphorylase" evidence="5">
    <location>
        <begin position="12"/>
        <end position="250"/>
    </location>
</feature>
<evidence type="ECO:0000256" key="2">
    <source>
        <dbReference type="ARBA" id="ARBA00022679"/>
    </source>
</evidence>
<evidence type="ECO:0000256" key="3">
    <source>
        <dbReference type="ARBA" id="ARBA00022726"/>
    </source>
</evidence>
<dbReference type="GO" id="GO:0005634">
    <property type="term" value="C:nucleus"/>
    <property type="evidence" value="ECO:0007669"/>
    <property type="project" value="UniProtKB-SubCell"/>
</dbReference>
<gene>
    <name evidence="6" type="ORF">JKF63_07411</name>
</gene>
<sequence>MYRNPHTESVAIAVIGGSGVYKLDCLKNARYYDVPTPYGNPSGQLCVAEVKGVPCVFLPRHGPHHTYNPSEVNYRANICALKIMGVRYILAINAVGSLDEKYKPGDLALCNQIIDKTYARKATFFEDGVVAHVDFAHPISHALNTIVYQALSLCFPGAVDGKDGGFTIHKSGTLVTMEGPQFSTKAESILNKSIGGHLIGMTSATEARLAREAEIAYATVAMVTDMDAWSDAPHVDVSQVLQVVAANAEKAQCYPPVIIKSLAENLFDDPAHHALQYAIMTKPEHIPEETKKRIAPLVAAKYPQFAPSSASVGGGEDS</sequence>
<keyword evidence="3 4" id="KW-0660">Purine salvage</keyword>
<dbReference type="EC" id="2.4.2.28" evidence="4"/>
<dbReference type="GO" id="GO:0019509">
    <property type="term" value="P:L-methionine salvage from methylthioadenosine"/>
    <property type="evidence" value="ECO:0007669"/>
    <property type="project" value="UniProtKB-UniRule"/>
</dbReference>
<dbReference type="PANTHER" id="PTHR42679:SF2">
    <property type="entry name" value="S-METHYL-5'-THIOADENOSINE PHOSPHORYLASE"/>
    <property type="match status" value="1"/>
</dbReference>
<dbReference type="Gene3D" id="3.40.50.1580">
    <property type="entry name" value="Nucleoside phosphorylase domain"/>
    <property type="match status" value="1"/>
</dbReference>
<dbReference type="EMBL" id="JAFJZO010000005">
    <property type="protein sequence ID" value="KAG5511448.1"/>
    <property type="molecule type" value="Genomic_DNA"/>
</dbReference>
<dbReference type="Pfam" id="PF01048">
    <property type="entry name" value="PNP_UDP_1"/>
    <property type="match status" value="1"/>
</dbReference>
<dbReference type="UniPathway" id="UPA00904">
    <property type="reaction ID" value="UER00873"/>
</dbReference>
<dbReference type="RefSeq" id="XP_067759660.1">
    <property type="nucleotide sequence ID" value="XM_067903350.1"/>
</dbReference>
<dbReference type="KEGG" id="phet:94293427"/>
<name>A0A836LL48_9TRYP</name>
<dbReference type="GO" id="GO:0006166">
    <property type="term" value="P:purine ribonucleoside salvage"/>
    <property type="evidence" value="ECO:0007669"/>
    <property type="project" value="UniProtKB-KW"/>
</dbReference>
<dbReference type="GO" id="GO:0005829">
    <property type="term" value="C:cytosol"/>
    <property type="evidence" value="ECO:0007669"/>
    <property type="project" value="TreeGrafter"/>
</dbReference>
<organism evidence="6 7">
    <name type="scientific">Porcisia hertigi</name>
    <dbReference type="NCBI Taxonomy" id="2761500"/>
    <lineage>
        <taxon>Eukaryota</taxon>
        <taxon>Discoba</taxon>
        <taxon>Euglenozoa</taxon>
        <taxon>Kinetoplastea</taxon>
        <taxon>Metakinetoplastina</taxon>
        <taxon>Trypanosomatida</taxon>
        <taxon>Trypanosomatidae</taxon>
        <taxon>Leishmaniinae</taxon>
        <taxon>Porcisia</taxon>
    </lineage>
</organism>
<reference evidence="6 7" key="1">
    <citation type="submission" date="2021-02" db="EMBL/GenBank/DDBJ databases">
        <title>Porcisia hertigi Genome sequencing and assembly.</title>
        <authorList>
            <person name="Almutairi H."/>
            <person name="Gatherer D."/>
        </authorList>
    </citation>
    <scope>NUCLEOTIDE SEQUENCE [LARGE SCALE GENOMIC DNA]</scope>
    <source>
        <strain evidence="6 7">C119</strain>
    </source>
</reference>
<dbReference type="AlphaFoldDB" id="A0A836LL48"/>
<proteinExistence type="inferred from homology"/>
<dbReference type="Proteomes" id="UP000674318">
    <property type="component" value="Unassembled WGS sequence"/>
</dbReference>
<feature type="site" description="Important for substrate specificity" evidence="4">
    <location>
        <position position="237"/>
    </location>
</feature>
<protein>
    <recommendedName>
        <fullName evidence="4">S-methyl-5'-thioadenosine phosphorylase</fullName>
        <ecNumber evidence="4">2.4.2.28</ecNumber>
    </recommendedName>
    <alternativeName>
        <fullName evidence="4">5'-methylthioadenosine phosphorylase</fullName>
        <shortName evidence="4">MTA phosphorylase</shortName>
        <shortName evidence="4">MTAP</shortName>
        <shortName evidence="4">MTAPase</shortName>
    </alternativeName>
</protein>
<dbReference type="InterPro" id="IPR035994">
    <property type="entry name" value="Nucleoside_phosphorylase_sf"/>
</dbReference>
<comment type="similarity">
    <text evidence="4">Belongs to the PNP/MTAP phosphorylase family. MTAP subfamily.</text>
</comment>
<dbReference type="OrthoDB" id="431409at2759"/>
<dbReference type="PANTHER" id="PTHR42679">
    <property type="entry name" value="S-METHYL-5'-THIOADENOSINE PHOSPHORYLASE"/>
    <property type="match status" value="1"/>
</dbReference>
<dbReference type="FunFam" id="3.40.50.1580:FF:000012">
    <property type="entry name" value="Probable 6-oxopurine nucleoside phosphorylase"/>
    <property type="match status" value="1"/>
</dbReference>
<feature type="site" description="Important for substrate specificity" evidence="4">
    <location>
        <position position="183"/>
    </location>
</feature>
<feature type="binding site" evidence="4">
    <location>
        <position position="202"/>
    </location>
    <ligand>
        <name>phosphate</name>
        <dbReference type="ChEBI" id="CHEBI:43474"/>
    </ligand>
</feature>